<accession>A0AAU2VMK2</accession>
<evidence type="ECO:0008006" key="2">
    <source>
        <dbReference type="Google" id="ProtNLM"/>
    </source>
</evidence>
<name>A0AAU2VMK2_9ACTN</name>
<sequence>MVVQAEEKSPQLLDFAGSNVVVIVVPVSTGYKAATVRIDIATHQARWTTQNIWMRAIARISGAGH</sequence>
<gene>
    <name evidence="1" type="ORF">OG398_09965</name>
</gene>
<dbReference type="AlphaFoldDB" id="A0AAU2VMK2"/>
<reference evidence="1" key="1">
    <citation type="submission" date="2022-10" db="EMBL/GenBank/DDBJ databases">
        <title>The complete genomes of actinobacterial strains from the NBC collection.</title>
        <authorList>
            <person name="Joergensen T.S."/>
            <person name="Alvarez Arevalo M."/>
            <person name="Sterndorff E.B."/>
            <person name="Faurdal D."/>
            <person name="Vuksanovic O."/>
            <person name="Mourched A.-S."/>
            <person name="Charusanti P."/>
            <person name="Shaw S."/>
            <person name="Blin K."/>
            <person name="Weber T."/>
        </authorList>
    </citation>
    <scope>NUCLEOTIDE SEQUENCE</scope>
    <source>
        <strain evidence="1">NBC_00008</strain>
    </source>
</reference>
<protein>
    <recommendedName>
        <fullName evidence="2">Transposase</fullName>
    </recommendedName>
</protein>
<dbReference type="EMBL" id="CP108313">
    <property type="protein sequence ID" value="WTW68558.1"/>
    <property type="molecule type" value="Genomic_DNA"/>
</dbReference>
<proteinExistence type="predicted"/>
<evidence type="ECO:0000313" key="1">
    <source>
        <dbReference type="EMBL" id="WTW68558.1"/>
    </source>
</evidence>
<organism evidence="1">
    <name type="scientific">Streptomyces sp. NBC_00008</name>
    <dbReference type="NCBI Taxonomy" id="2903610"/>
    <lineage>
        <taxon>Bacteria</taxon>
        <taxon>Bacillati</taxon>
        <taxon>Actinomycetota</taxon>
        <taxon>Actinomycetes</taxon>
        <taxon>Kitasatosporales</taxon>
        <taxon>Streptomycetaceae</taxon>
        <taxon>Streptomyces</taxon>
    </lineage>
</organism>